<sequence>MVLRFGDRAAAATLTDTPASRQLTAMLPLTVQLKDVWAQAKSGRLPHPLTVEDAVPVHDPTPGDIYFWSRTEVIAIYYDDLGQAVPDPGLIRLGVVNAGLDSLANAGKRVTVRIDSAAGTSS</sequence>
<name>A0ABQ4F2S1_9ACTN</name>
<evidence type="ECO:0000313" key="3">
    <source>
        <dbReference type="Proteomes" id="UP000621500"/>
    </source>
</evidence>
<dbReference type="InterPro" id="IPR029000">
    <property type="entry name" value="Cyclophilin-like_dom_sf"/>
</dbReference>
<feature type="domain" description="Cyclophilin-like" evidence="1">
    <location>
        <begin position="3"/>
        <end position="114"/>
    </location>
</feature>
<reference evidence="2 3" key="1">
    <citation type="submission" date="2021-01" db="EMBL/GenBank/DDBJ databases">
        <title>Whole genome shotgun sequence of Plantactinospora mayteni NBRC 109088.</title>
        <authorList>
            <person name="Komaki H."/>
            <person name="Tamura T."/>
        </authorList>
    </citation>
    <scope>NUCLEOTIDE SEQUENCE [LARGE SCALE GENOMIC DNA]</scope>
    <source>
        <strain evidence="2 3">NBRC 109088</strain>
    </source>
</reference>
<keyword evidence="3" id="KW-1185">Reference proteome</keyword>
<proteinExistence type="predicted"/>
<organism evidence="2 3">
    <name type="scientific">Plantactinospora mayteni</name>
    <dbReference type="NCBI Taxonomy" id="566021"/>
    <lineage>
        <taxon>Bacteria</taxon>
        <taxon>Bacillati</taxon>
        <taxon>Actinomycetota</taxon>
        <taxon>Actinomycetes</taxon>
        <taxon>Micromonosporales</taxon>
        <taxon>Micromonosporaceae</taxon>
        <taxon>Plantactinospora</taxon>
    </lineage>
</organism>
<dbReference type="Pfam" id="PF18050">
    <property type="entry name" value="Cyclophil_like2"/>
    <property type="match status" value="1"/>
</dbReference>
<comment type="caution">
    <text evidence="2">The sequence shown here is derived from an EMBL/GenBank/DDBJ whole genome shotgun (WGS) entry which is preliminary data.</text>
</comment>
<accession>A0ABQ4F2S1</accession>
<dbReference type="SUPFAM" id="SSF50891">
    <property type="entry name" value="Cyclophilin-like"/>
    <property type="match status" value="1"/>
</dbReference>
<dbReference type="InterPro" id="IPR041183">
    <property type="entry name" value="Cyclophilin-like"/>
</dbReference>
<dbReference type="Proteomes" id="UP000621500">
    <property type="component" value="Unassembled WGS sequence"/>
</dbReference>
<evidence type="ECO:0000259" key="1">
    <source>
        <dbReference type="Pfam" id="PF18050"/>
    </source>
</evidence>
<protein>
    <recommendedName>
        <fullName evidence="1">Cyclophilin-like domain-containing protein</fullName>
    </recommendedName>
</protein>
<evidence type="ECO:0000313" key="2">
    <source>
        <dbReference type="EMBL" id="GIH01213.1"/>
    </source>
</evidence>
<dbReference type="EMBL" id="BONX01000065">
    <property type="protein sequence ID" value="GIH01213.1"/>
    <property type="molecule type" value="Genomic_DNA"/>
</dbReference>
<gene>
    <name evidence="2" type="ORF">Pma05_77850</name>
</gene>
<dbReference type="Gene3D" id="2.40.100.20">
    <property type="match status" value="1"/>
</dbReference>